<dbReference type="PANTHER" id="PTHR30469">
    <property type="entry name" value="MULTIDRUG RESISTANCE PROTEIN MDTA"/>
    <property type="match status" value="1"/>
</dbReference>
<dbReference type="Gene3D" id="2.40.50.100">
    <property type="match status" value="1"/>
</dbReference>
<dbReference type="SUPFAM" id="SSF111369">
    <property type="entry name" value="HlyD-like secretion proteins"/>
    <property type="match status" value="1"/>
</dbReference>
<protein>
    <submittedName>
        <fullName evidence="3">Multidrug efflux system subunit MdtA</fullName>
    </submittedName>
</protein>
<dbReference type="STRING" id="869213.GCA_000517085_02216"/>
<accession>W7YNB0</accession>
<dbReference type="Gene3D" id="2.40.420.20">
    <property type="match status" value="1"/>
</dbReference>
<evidence type="ECO:0000256" key="2">
    <source>
        <dbReference type="SAM" id="MobiDB-lite"/>
    </source>
</evidence>
<dbReference type="NCBIfam" id="TIGR01730">
    <property type="entry name" value="RND_mfp"/>
    <property type="match status" value="1"/>
</dbReference>
<dbReference type="PANTHER" id="PTHR30469:SF15">
    <property type="entry name" value="HLYD FAMILY OF SECRETION PROTEINS"/>
    <property type="match status" value="1"/>
</dbReference>
<name>W7YNB0_9BACT</name>
<keyword evidence="4" id="KW-1185">Reference proteome</keyword>
<sequence>MSRRKITFVVVALVLLLGGSYLLSNLFISMKPDSKRKPDFNIKRFVKADTVRYTQITSPLSAQGRVVSSNEVMLVSEAAGKIQRGNVDLRKGTSFKKGQLLAEIYKDEVELALKAKKSQFLTTITTILPDMKVDYPDQYQAYLDFFNAIEMEKALPPLPPISNSQLKVFLASRNFMSAYYEILQDEKKLSRHSLYAPFDGTFSQVNFEVGGYVNTGAQIAKMIRTDQVEVEVPVQKEQSKWIKIGDQVEVFNTNKQRAHKGVVVRKSDFIDANTQSRSIFIKVPNTDIDELLAGEYKIVQFPGQQINQAMLLPRNAVFNANEVFTVVEGKLKKRQINILKWDETTLIFNGLEAGQMIVSEPLINVKENSPVGIIGIDKPNNTPASKKENKGVEGKQNKGAQS</sequence>
<dbReference type="EMBL" id="BAMD01000033">
    <property type="protein sequence ID" value="GAF03924.1"/>
    <property type="molecule type" value="Genomic_DNA"/>
</dbReference>
<dbReference type="GO" id="GO:0015562">
    <property type="term" value="F:efflux transmembrane transporter activity"/>
    <property type="evidence" value="ECO:0007669"/>
    <property type="project" value="TreeGrafter"/>
</dbReference>
<dbReference type="Proteomes" id="UP000019402">
    <property type="component" value="Unassembled WGS sequence"/>
</dbReference>
<dbReference type="OrthoDB" id="1114717at2"/>
<feature type="region of interest" description="Disordered" evidence="2">
    <location>
        <begin position="374"/>
        <end position="402"/>
    </location>
</feature>
<comment type="similarity">
    <text evidence="1">Belongs to the membrane fusion protein (MFP) (TC 8.A.1) family.</text>
</comment>
<dbReference type="InterPro" id="IPR006143">
    <property type="entry name" value="RND_pump_MFP"/>
</dbReference>
<gene>
    <name evidence="3" type="ORF">JCM21142_72613</name>
</gene>
<dbReference type="eggNOG" id="COG0845">
    <property type="taxonomic scope" value="Bacteria"/>
</dbReference>
<organism evidence="3 4">
    <name type="scientific">Saccharicrinis fermentans DSM 9555 = JCM 21142</name>
    <dbReference type="NCBI Taxonomy" id="869213"/>
    <lineage>
        <taxon>Bacteria</taxon>
        <taxon>Pseudomonadati</taxon>
        <taxon>Bacteroidota</taxon>
        <taxon>Bacteroidia</taxon>
        <taxon>Marinilabiliales</taxon>
        <taxon>Marinilabiliaceae</taxon>
        <taxon>Saccharicrinis</taxon>
    </lineage>
</organism>
<evidence type="ECO:0000313" key="4">
    <source>
        <dbReference type="Proteomes" id="UP000019402"/>
    </source>
</evidence>
<dbReference type="RefSeq" id="WP_027471860.1">
    <property type="nucleotide sequence ID" value="NZ_BAMD01000033.1"/>
</dbReference>
<dbReference type="Gene3D" id="2.40.30.170">
    <property type="match status" value="1"/>
</dbReference>
<feature type="compositionally biased region" description="Basic and acidic residues" evidence="2">
    <location>
        <begin position="385"/>
        <end position="396"/>
    </location>
</feature>
<reference evidence="3 4" key="1">
    <citation type="journal article" date="2014" name="Genome Announc.">
        <title>Draft Genome Sequence of Cytophaga fermentans JCM 21142T, a Facultative Anaerobe Isolated from Marine Mud.</title>
        <authorList>
            <person name="Starns D."/>
            <person name="Oshima K."/>
            <person name="Suda W."/>
            <person name="Iino T."/>
            <person name="Yuki M."/>
            <person name="Inoue J."/>
            <person name="Kitamura K."/>
            <person name="Iida T."/>
            <person name="Darby A."/>
            <person name="Hattori M."/>
            <person name="Ohkuma M."/>
        </authorList>
    </citation>
    <scope>NUCLEOTIDE SEQUENCE [LARGE SCALE GENOMIC DNA]</scope>
    <source>
        <strain evidence="3 4">JCM 21142</strain>
    </source>
</reference>
<evidence type="ECO:0000313" key="3">
    <source>
        <dbReference type="EMBL" id="GAF03924.1"/>
    </source>
</evidence>
<dbReference type="GO" id="GO:1990281">
    <property type="term" value="C:efflux pump complex"/>
    <property type="evidence" value="ECO:0007669"/>
    <property type="project" value="TreeGrafter"/>
</dbReference>
<dbReference type="AlphaFoldDB" id="W7YNB0"/>
<evidence type="ECO:0000256" key="1">
    <source>
        <dbReference type="ARBA" id="ARBA00009477"/>
    </source>
</evidence>
<comment type="caution">
    <text evidence="3">The sequence shown here is derived from an EMBL/GenBank/DDBJ whole genome shotgun (WGS) entry which is preliminary data.</text>
</comment>
<proteinExistence type="inferred from homology"/>